<dbReference type="GeneID" id="55412416"/>
<feature type="binding site" evidence="1">
    <location>
        <position position="361"/>
    </location>
    <ligand>
        <name>Mg(2+)</name>
        <dbReference type="ChEBI" id="CHEBI:18420"/>
        <label>2</label>
        <note>catalytic; for nuclease activity</note>
    </ligand>
</feature>
<keyword evidence="1" id="KW-0231">Viral genome packaging</keyword>
<dbReference type="InterPro" id="IPR054762">
    <property type="entry name" value="Gp19_RNaseH-like"/>
</dbReference>
<dbReference type="RefSeq" id="YP_009777840.1">
    <property type="nucleotide sequence ID" value="NC_047705.1"/>
</dbReference>
<comment type="subunit">
    <text evidence="1">Homopentamer. Interacts with the terminase small subunit; the active complex is probably heterooligomeric. Interacts with the portal protein.</text>
</comment>
<keyword evidence="1" id="KW-1188">Viral release from host cell</keyword>
<keyword evidence="1" id="KW-0540">Nuclease</keyword>
<comment type="function">
    <text evidence="1">The terminase large subunit acts as an ATP driven molecular motor necessary for viral DNA translocation into empty capsids and as an endonuclease that cuts the viral genome at a unique and precise dsDNA sequence to initiate and to end a packaging reaction. The terminase lies at a unique vertex of the procapsid and is composed of two subunits, a small terminase subunit involved in viral DNA recognition (packaging sequence), and a large terminase subunit possessing endonucleolytic and ATPase activities. Both terminase subunits heterooligomerize and are docked on the portal protein to form the packaging machine. The terminase large subunit exhibits endonuclease activity and cleaves the viral genome concatemer. Once the DNA is packaged, the terminase detaches from the portal and gets replaced by the tail to finish maturation of the virion.</text>
</comment>
<dbReference type="Gene3D" id="3.30.420.240">
    <property type="match status" value="1"/>
</dbReference>
<dbReference type="EC" id="3.1.21.-" evidence="1"/>
<dbReference type="Pfam" id="PF22530">
    <property type="entry name" value="Terminase-T7_RNaseH-like"/>
    <property type="match status" value="1"/>
</dbReference>
<dbReference type="NCBIfam" id="NF033889">
    <property type="entry name" value="termin_lrg_T7"/>
    <property type="match status" value="1"/>
</dbReference>
<evidence type="ECO:0000313" key="3">
    <source>
        <dbReference type="EMBL" id="BAQ94298.1"/>
    </source>
</evidence>
<feature type="binding site" evidence="1">
    <location>
        <position position="361"/>
    </location>
    <ligand>
        <name>Mg(2+)</name>
        <dbReference type="ChEBI" id="CHEBI:18420"/>
        <label>1</label>
        <note>catalytic; for nuclease activity</note>
    </ligand>
</feature>
<feature type="region of interest" description="Nuclease activity" evidence="1">
    <location>
        <begin position="341"/>
        <end position="426"/>
    </location>
</feature>
<dbReference type="GO" id="GO:0004519">
    <property type="term" value="F:endonuclease activity"/>
    <property type="evidence" value="ECO:0007669"/>
    <property type="project" value="UniProtKB-UniRule"/>
</dbReference>
<dbReference type="EMBL" id="AP013545">
    <property type="protein sequence ID" value="BAQ94298.1"/>
    <property type="molecule type" value="Genomic_DNA"/>
</dbReference>
<keyword evidence="4" id="KW-1185">Reference proteome</keyword>
<evidence type="ECO:0000313" key="4">
    <source>
        <dbReference type="Proteomes" id="UP000504935"/>
    </source>
</evidence>
<dbReference type="InterPro" id="IPR044271">
    <property type="entry name" value="Terminase_large_su_gp19"/>
</dbReference>
<keyword evidence="1" id="KW-0479">Metal-binding</keyword>
<name>A0A6S4PE01_9CAUD</name>
<dbReference type="Proteomes" id="UP000504935">
    <property type="component" value="Segment"/>
</dbReference>
<comment type="similarity">
    <text evidence="1">Belongs to the Teseptimavirus large terminase family.</text>
</comment>
<dbReference type="Gene3D" id="3.40.50.300">
    <property type="entry name" value="P-loop containing nucleotide triphosphate hydrolases"/>
    <property type="match status" value="1"/>
</dbReference>
<reference evidence="3 4" key="1">
    <citation type="journal article" date="2013" name="PLoS Genet.">
        <title>Expanding the Marine Virosphere Using Metagenomics.</title>
        <authorList>
            <person name="Mizuno C.M."/>
            <person name="Rodriguez-Valera F."/>
            <person name="Kimes N.E."/>
            <person name="Ghai R."/>
        </authorList>
    </citation>
    <scope>NUCLEOTIDE SEQUENCE [LARGE SCALE GENOMIC DNA]</scope>
    <source>
        <strain evidence="3">UvMED-CGR-U-MedDCM-OCT-S46-C10</strain>
    </source>
</reference>
<dbReference type="HAMAP" id="MF_04147">
    <property type="entry name" value="TERL_T7"/>
    <property type="match status" value="1"/>
</dbReference>
<dbReference type="EC" id="3.6.4.-" evidence="1"/>
<dbReference type="GO" id="GO:0016887">
    <property type="term" value="F:ATP hydrolysis activity"/>
    <property type="evidence" value="ECO:0007669"/>
    <property type="project" value="InterPro"/>
</dbReference>
<dbReference type="InterPro" id="IPR027417">
    <property type="entry name" value="P-loop_NTPase"/>
</dbReference>
<dbReference type="GO" id="GO:0005524">
    <property type="term" value="F:ATP binding"/>
    <property type="evidence" value="ECO:0007669"/>
    <property type="project" value="UniProtKB-KW"/>
</dbReference>
<keyword evidence="1" id="KW-0547">Nucleotide-binding</keyword>
<feature type="binding site" evidence="1">
    <location>
        <position position="507"/>
    </location>
    <ligand>
        <name>Mg(2+)</name>
        <dbReference type="ChEBI" id="CHEBI:18420"/>
        <label>1</label>
        <note>catalytic; for nuclease activity</note>
    </ligand>
</feature>
<dbReference type="GO" id="GO:0046872">
    <property type="term" value="F:metal ion binding"/>
    <property type="evidence" value="ECO:0007669"/>
    <property type="project" value="UniProtKB-UniRule"/>
</dbReference>
<keyword evidence="1" id="KW-0067">ATP-binding</keyword>
<dbReference type="GO" id="GO:0019073">
    <property type="term" value="P:viral DNA genome packaging"/>
    <property type="evidence" value="ECO:0007669"/>
    <property type="project" value="UniProtKB-UniRule"/>
</dbReference>
<proteinExistence type="inferred from homology"/>
<keyword evidence="1" id="KW-0255">Endonuclease</keyword>
<organism evidence="3 4">
    <name type="scientific">uncultured phage MedDCM-OCT-S46-C10</name>
    <dbReference type="NCBI Taxonomy" id="2741074"/>
    <lineage>
        <taxon>Viruses</taxon>
        <taxon>Duplodnaviria</taxon>
        <taxon>Heunggongvirae</taxon>
        <taxon>Uroviricota</taxon>
        <taxon>Caudoviricetes</taxon>
        <taxon>Autographivirales</taxon>
        <taxon>Foussvirus</taxon>
        <taxon>Foussvirus S46C10</taxon>
    </lineage>
</organism>
<dbReference type="GO" id="GO:0098009">
    <property type="term" value="C:viral terminase, large subunit"/>
    <property type="evidence" value="ECO:0007669"/>
    <property type="project" value="UniProtKB-UniRule"/>
</dbReference>
<dbReference type="GO" id="GO:0051276">
    <property type="term" value="P:chromosome organization"/>
    <property type="evidence" value="ECO:0007669"/>
    <property type="project" value="UniProtKB-UniRule"/>
</dbReference>
<dbReference type="KEGG" id="vg:55412416"/>
<evidence type="ECO:0000256" key="1">
    <source>
        <dbReference type="HAMAP-Rule" id="MF_04147"/>
    </source>
</evidence>
<keyword evidence="1" id="KW-0378">Hydrolase</keyword>
<feature type="short sequence motif" description="Walker A motif" evidence="1">
    <location>
        <begin position="54"/>
        <end position="61"/>
    </location>
</feature>
<feature type="binding site" evidence="1">
    <location>
        <position position="417"/>
    </location>
    <ligand>
        <name>Mg(2+)</name>
        <dbReference type="ChEBI" id="CHEBI:18420"/>
        <label>2</label>
        <note>catalytic; for nuclease activity</note>
    </ligand>
</feature>
<comment type="domain">
    <text evidence="1">The ATPase region is in the N-terminus, whereas the nuclease region is in the central part. The C-terminus is involved in prohead binding.</text>
</comment>
<keyword evidence="1" id="KW-0460">Magnesium</keyword>
<dbReference type="Pfam" id="PF03237">
    <property type="entry name" value="Terminase_6N"/>
    <property type="match status" value="1"/>
</dbReference>
<accession>A0A6S4PE01</accession>
<sequence>MKNKKTKDVEPSVKNFKNFLYLAWKHLSLPEPTEIQYDIADFLQEPNKRIVIEAFRGVGKSWITSAFVCHQLLLNPQRNILVVSASKNRADDFSTFTQRLISEMPLLKHLTPRDDQRHSKISFDVAPARASHAPSVKSLGVTSQLTGSRADLIIADDVESANNSQTQLMRDRLGETVKEFDAIIKPDVGRIVFLGTPQTEMSLYNSMGERGYKTRIWTALYPTNVQKINLGEKLAPIVLDKLNKDKKLEGKPTDPKRFDEIDLMEREASYGRSGFQLQFMLDTTLSDLEKYPLKLNDLICVSGLSSWKEAPAKIQWASSTDQIKSIDSELPNVGLKGDYWVGPMYTSPEHAKFEGSVMSIDPSGRGADRTGYSVVKMLHGVLYLTHCGALKGGYSDETLERLSQIAKEQDVNYVVIESNFGDGMATALLKPIMSRIHPCTIEEVRHSKQKELRIIDTLEPVMNQHRLVVSQEIIKEDFKLDPDHQLFKQMTRITKDKGAIKHDDAIDALSIAVAYWTERMDRDQELSFNEHKNDLLKVELDKFMKSAVGQKPRSTRWI</sequence>
<comment type="cofactor">
    <cofactor evidence="1">
        <name>Mg(2+)</name>
        <dbReference type="ChEBI" id="CHEBI:18420"/>
    </cofactor>
</comment>
<comment type="caution">
    <text evidence="1">Lacks conserved residue(s) required for the propagation of feature annotation.</text>
</comment>
<feature type="short sequence motif" description="Walker B motif" evidence="1">
    <location>
        <begin position="152"/>
        <end position="157"/>
    </location>
</feature>
<dbReference type="SUPFAM" id="SSF52540">
    <property type="entry name" value="P-loop containing nucleoside triphosphate hydrolases"/>
    <property type="match status" value="1"/>
</dbReference>
<protein>
    <recommendedName>
        <fullName evidence="1">Terminase, large subunit</fullName>
    </recommendedName>
    <alternativeName>
        <fullName evidence="1">DNA-packaging protein</fullName>
    </alternativeName>
    <domain>
        <recommendedName>
            <fullName evidence="1">ATPase</fullName>
            <ecNumber evidence="1">3.6.4.-</ecNumber>
        </recommendedName>
    </domain>
    <domain>
        <recommendedName>
            <fullName evidence="1">Endonuclease</fullName>
            <ecNumber evidence="1">3.1.21.-</ecNumber>
        </recommendedName>
    </domain>
</protein>
<evidence type="ECO:0000259" key="2">
    <source>
        <dbReference type="Pfam" id="PF22530"/>
    </source>
</evidence>
<dbReference type="InterPro" id="IPR047987">
    <property type="entry name" value="Gp19-like_virus"/>
</dbReference>
<feature type="domain" description="Terminase large subunit ribonuclease H-like" evidence="2">
    <location>
        <begin position="360"/>
        <end position="467"/>
    </location>
</feature>